<dbReference type="SUPFAM" id="SSF50998">
    <property type="entry name" value="Quinoprotein alcohol dehydrogenase-like"/>
    <property type="match status" value="1"/>
</dbReference>
<evidence type="ECO:0000256" key="1">
    <source>
        <dbReference type="ARBA" id="ARBA00022553"/>
    </source>
</evidence>
<dbReference type="EMBL" id="JAHESE010000005">
    <property type="protein sequence ID" value="MBT1708219.1"/>
    <property type="molecule type" value="Genomic_DNA"/>
</dbReference>
<feature type="chain" id="PRO_5042938351" description="HTH luxR-type domain-containing protein" evidence="3">
    <location>
        <begin position="21"/>
        <end position="982"/>
    </location>
</feature>
<comment type="caution">
    <text evidence="5">The sequence shown here is derived from an EMBL/GenBank/DDBJ whole genome shotgun (WGS) entry which is preliminary data.</text>
</comment>
<dbReference type="InterPro" id="IPR000792">
    <property type="entry name" value="Tscrpt_reg_LuxR_C"/>
</dbReference>
<evidence type="ECO:0000256" key="3">
    <source>
        <dbReference type="SAM" id="SignalP"/>
    </source>
</evidence>
<gene>
    <name evidence="5" type="ORF">KK062_08290</name>
</gene>
<keyword evidence="3" id="KW-0732">Signal</keyword>
<dbReference type="Gene3D" id="1.10.10.10">
    <property type="entry name" value="Winged helix-like DNA-binding domain superfamily/Winged helix DNA-binding domain"/>
    <property type="match status" value="1"/>
</dbReference>
<evidence type="ECO:0000313" key="5">
    <source>
        <dbReference type="EMBL" id="MBT1708219.1"/>
    </source>
</evidence>
<dbReference type="FunFam" id="2.60.40.10:FF:000791">
    <property type="entry name" value="Two-component system sensor histidine kinase/response regulator"/>
    <property type="match status" value="1"/>
</dbReference>
<keyword evidence="1" id="KW-0597">Phosphoprotein</keyword>
<dbReference type="InterPro" id="IPR011123">
    <property type="entry name" value="Y_Y_Y"/>
</dbReference>
<reference evidence="5 6" key="1">
    <citation type="submission" date="2021-05" db="EMBL/GenBank/DDBJ databases">
        <title>A Polyphasic approach of four new species of the genus Ohtaekwangia: Ohtaekwangia histidinii sp. nov., Ohtaekwangia cretensis sp. nov., Ohtaekwangia indiensis sp. nov., Ohtaekwangia reichenbachii sp. nov. from diverse environment.</title>
        <authorList>
            <person name="Octaviana S."/>
        </authorList>
    </citation>
    <scope>NUCLEOTIDE SEQUENCE [LARGE SCALE GENOMIC DNA]</scope>
    <source>
        <strain evidence="5 6">PWU5</strain>
    </source>
</reference>
<protein>
    <recommendedName>
        <fullName evidence="4">HTH luxR-type domain-containing protein</fullName>
    </recommendedName>
</protein>
<dbReference type="GO" id="GO:0006355">
    <property type="term" value="P:regulation of DNA-templated transcription"/>
    <property type="evidence" value="ECO:0007669"/>
    <property type="project" value="InterPro"/>
</dbReference>
<proteinExistence type="predicted"/>
<dbReference type="PANTHER" id="PTHR43547:SF2">
    <property type="entry name" value="HYBRID SIGNAL TRANSDUCTION HISTIDINE KINASE C"/>
    <property type="match status" value="1"/>
</dbReference>
<evidence type="ECO:0000259" key="4">
    <source>
        <dbReference type="PROSITE" id="PS00622"/>
    </source>
</evidence>
<dbReference type="AlphaFoldDB" id="A0AAP2DXL1"/>
<dbReference type="Gene3D" id="2.60.40.10">
    <property type="entry name" value="Immunoglobulins"/>
    <property type="match status" value="1"/>
</dbReference>
<dbReference type="Pfam" id="PF07494">
    <property type="entry name" value="Reg_prop"/>
    <property type="match status" value="8"/>
</dbReference>
<sequence length="982" mass="110889">MRNTLLVSIMLWLFASHSPAQSTRWQQLSIEAGLSQNTVNTIFQDSRGFMWFGTQNGLNKYDGTGFSVFKNRSTDSTSLASSDVYAVYEDHDRNLWFGTRAGLSRYHRETNTFSNYDFPERSCYAMRPVWAIVAGDDDEHLWIGASGGLFRFNQRTGALDHYRLNDSIQNANSVRTLCRDEQGHLWMGTSVGTLLRFDPSTKRFTPVLTNHPDAIGRSPITAIRRDSEGHVWVGREDGTLLRYDAPSSFRLYKALQHRYPIRALGEDAGGNLWVGTDQGGAFLLDKPADAAVPLHDGPMRDGTDVVLSFCRDTKGDMWLGTYRGGVYLFDKTDTAFTQLAPYAEVKHAGESNSVLAVYRADGDLWFGTDGGGLVQRGGDVTTYYKKRTGGLADNTVLCLAQSNGRMYIGTYTGGLSVLNLAIGTFTTYDKRNGLTDNSVWALYPEGDRLWIGTNHGGLQLFDTRRNTFRSFTNTLKDERTISTNTIRCIYRDSRHRLWVGTVSGLNVFQERDSTFMPYYHDDGAGSISSDNIVCIYEDSEKNVWFGTHGGGVNRYDYRTNTFTSFQEEDGLAGNIVCGILEDEQGFLWISTNRGLSRFDVRKKTFKSFDTHSGLASAEFNIGARYADGDGRLYFGSIAGVTSFLPHHIRENTFVPPVVITDFQVFNKPLLLAMDETKEVMLNHTQSMFSLHFAALSFSHSDKNCYAYRLEPFDQDWIQAGAVNTATYTNLDPGTYTFQVKASNNDGVWNEQYASLRIVITPPFWRTAWFTVLLGLVVTGGLYAAYRLQINNLRRRQRALAQLVAQRTTEIEAKNKQLLETERRHAQFVNQQLNDELAAKSQELTGSTLLIIQKNRLLDELKTKLKDLLRSPGSSNLRDFRQLVQLINYNFSPEKEWMEFTLHFSRVHGRFLDALKTHYPDLTNNDLRLCALYRIGIATKDIAAAMSISQTSVKMARYRLRKKLGLTPEEDITAFLEQVGRAV</sequence>
<dbReference type="Gene3D" id="2.130.10.10">
    <property type="entry name" value="YVTN repeat-like/Quinoprotein amine dehydrogenase"/>
    <property type="match status" value="2"/>
</dbReference>
<dbReference type="SMART" id="SM00421">
    <property type="entry name" value="HTH_LUXR"/>
    <property type="match status" value="1"/>
</dbReference>
<dbReference type="InterPro" id="IPR016032">
    <property type="entry name" value="Sig_transdc_resp-reg_C-effctor"/>
</dbReference>
<keyword evidence="2" id="KW-1133">Transmembrane helix</keyword>
<accession>A0AAP2DXL1</accession>
<dbReference type="RefSeq" id="WP_254083809.1">
    <property type="nucleotide sequence ID" value="NZ_JAHESE010000005.1"/>
</dbReference>
<name>A0AAP2DXL1_9BACT</name>
<dbReference type="InterPro" id="IPR011110">
    <property type="entry name" value="Reg_prop"/>
</dbReference>
<dbReference type="InterPro" id="IPR013783">
    <property type="entry name" value="Ig-like_fold"/>
</dbReference>
<dbReference type="Pfam" id="PF07495">
    <property type="entry name" value="Y_Y_Y"/>
    <property type="match status" value="1"/>
</dbReference>
<keyword evidence="6" id="KW-1185">Reference proteome</keyword>
<organism evidence="5 6">
    <name type="scientific">Dawidia cretensis</name>
    <dbReference type="NCBI Taxonomy" id="2782350"/>
    <lineage>
        <taxon>Bacteria</taxon>
        <taxon>Pseudomonadati</taxon>
        <taxon>Bacteroidota</taxon>
        <taxon>Cytophagia</taxon>
        <taxon>Cytophagales</taxon>
        <taxon>Chryseotaleaceae</taxon>
        <taxon>Dawidia</taxon>
    </lineage>
</organism>
<evidence type="ECO:0000256" key="2">
    <source>
        <dbReference type="SAM" id="Phobius"/>
    </source>
</evidence>
<keyword evidence="2" id="KW-0472">Membrane</keyword>
<dbReference type="GO" id="GO:0003677">
    <property type="term" value="F:DNA binding"/>
    <property type="evidence" value="ECO:0007669"/>
    <property type="project" value="InterPro"/>
</dbReference>
<dbReference type="GO" id="GO:0000155">
    <property type="term" value="F:phosphorelay sensor kinase activity"/>
    <property type="evidence" value="ECO:0007669"/>
    <property type="project" value="TreeGrafter"/>
</dbReference>
<keyword evidence="2" id="KW-0812">Transmembrane</keyword>
<dbReference type="InterPro" id="IPR015943">
    <property type="entry name" value="WD40/YVTN_repeat-like_dom_sf"/>
</dbReference>
<dbReference type="SUPFAM" id="SSF46894">
    <property type="entry name" value="C-terminal effector domain of the bipartite response regulators"/>
    <property type="match status" value="1"/>
</dbReference>
<dbReference type="PROSITE" id="PS00622">
    <property type="entry name" value="HTH_LUXR_1"/>
    <property type="match status" value="1"/>
</dbReference>
<feature type="domain" description="HTH luxR-type" evidence="4">
    <location>
        <begin position="935"/>
        <end position="962"/>
    </location>
</feature>
<dbReference type="CDD" id="cd00146">
    <property type="entry name" value="PKD"/>
    <property type="match status" value="1"/>
</dbReference>
<dbReference type="Proteomes" id="UP001319080">
    <property type="component" value="Unassembled WGS sequence"/>
</dbReference>
<feature type="signal peptide" evidence="3">
    <location>
        <begin position="1"/>
        <end position="20"/>
    </location>
</feature>
<dbReference type="InterPro" id="IPR036388">
    <property type="entry name" value="WH-like_DNA-bd_sf"/>
</dbReference>
<dbReference type="InterPro" id="IPR011047">
    <property type="entry name" value="Quinoprotein_ADH-like_sf"/>
</dbReference>
<evidence type="ECO:0000313" key="6">
    <source>
        <dbReference type="Proteomes" id="UP001319080"/>
    </source>
</evidence>
<dbReference type="PANTHER" id="PTHR43547">
    <property type="entry name" value="TWO-COMPONENT HISTIDINE KINASE"/>
    <property type="match status" value="1"/>
</dbReference>
<feature type="transmembrane region" description="Helical" evidence="2">
    <location>
        <begin position="763"/>
        <end position="785"/>
    </location>
</feature>